<protein>
    <submittedName>
        <fullName evidence="1">Uncharacterized protein</fullName>
    </submittedName>
</protein>
<comment type="caution">
    <text evidence="1">The sequence shown here is derived from an EMBL/GenBank/DDBJ whole genome shotgun (WGS) entry which is preliminary data.</text>
</comment>
<organism evidence="1 2">
    <name type="scientific">Spirosoma liriopis</name>
    <dbReference type="NCBI Taxonomy" id="2937440"/>
    <lineage>
        <taxon>Bacteria</taxon>
        <taxon>Pseudomonadati</taxon>
        <taxon>Bacteroidota</taxon>
        <taxon>Cytophagia</taxon>
        <taxon>Cytophagales</taxon>
        <taxon>Cytophagaceae</taxon>
        <taxon>Spirosoma</taxon>
    </lineage>
</organism>
<sequence>MLYHLSIPFYSVSKALKRCVNADRYAASIAFVIRVVNRSCLIESVRLSVPKSLVVALLLLTVDQAIAQSASSGAFVVVEERVKQADGQTIISYRLASDLDTLISPVRFATPSTKQGITPKPAWRTEIAAPNEQQGHNSRMDSGLPNDFYPTPIAPGAAAYKQRFWFSRYP</sequence>
<evidence type="ECO:0000313" key="2">
    <source>
        <dbReference type="Proteomes" id="UP001202180"/>
    </source>
</evidence>
<evidence type="ECO:0000313" key="1">
    <source>
        <dbReference type="EMBL" id="MCK8492937.1"/>
    </source>
</evidence>
<proteinExistence type="predicted"/>
<keyword evidence="2" id="KW-1185">Reference proteome</keyword>
<dbReference type="EMBL" id="JALPRF010000002">
    <property type="protein sequence ID" value="MCK8492937.1"/>
    <property type="molecule type" value="Genomic_DNA"/>
</dbReference>
<reference evidence="1 2" key="1">
    <citation type="submission" date="2022-04" db="EMBL/GenBank/DDBJ databases">
        <title>Spirosoma sp. strain RP8 genome sequencing and assembly.</title>
        <authorList>
            <person name="Jung Y."/>
        </authorList>
    </citation>
    <scope>NUCLEOTIDE SEQUENCE [LARGE SCALE GENOMIC DNA]</scope>
    <source>
        <strain evidence="1 2">RP8</strain>
    </source>
</reference>
<accession>A0ABT0HM50</accession>
<dbReference type="Proteomes" id="UP001202180">
    <property type="component" value="Unassembled WGS sequence"/>
</dbReference>
<dbReference type="RefSeq" id="WP_248477534.1">
    <property type="nucleotide sequence ID" value="NZ_JALPRF010000002.1"/>
</dbReference>
<gene>
    <name evidence="1" type="ORF">M0L20_13805</name>
</gene>
<name>A0ABT0HM50_9BACT</name>